<dbReference type="Proteomes" id="UP000694005">
    <property type="component" value="Chromosome A03"/>
</dbReference>
<evidence type="ECO:0000313" key="2">
    <source>
        <dbReference type="Proteomes" id="UP000694005"/>
    </source>
</evidence>
<accession>A0A8D9GHR5</accession>
<name>A0A8D9GHR5_BRACM</name>
<dbReference type="Gramene" id="A03p21340.2_BraZ1">
    <property type="protein sequence ID" value="A03p21340.2_BraZ1.CDS.1"/>
    <property type="gene ID" value="A03g21340.2_BraZ1"/>
</dbReference>
<reference evidence="1 2" key="1">
    <citation type="submission" date="2021-07" db="EMBL/GenBank/DDBJ databases">
        <authorList>
            <consortium name="Genoscope - CEA"/>
            <person name="William W."/>
        </authorList>
    </citation>
    <scope>NUCLEOTIDE SEQUENCE [LARGE SCALE GENOMIC DNA]</scope>
</reference>
<dbReference type="AlphaFoldDB" id="A0A8D9GHR5"/>
<protein>
    <submittedName>
        <fullName evidence="1">Uncharacterized protein</fullName>
    </submittedName>
</protein>
<gene>
    <name evidence="1" type="ORF">BRAPAZ1V2_A03P21340.2</name>
</gene>
<dbReference type="EMBL" id="LS974619">
    <property type="protein sequence ID" value="CAG7880791.1"/>
    <property type="molecule type" value="Genomic_DNA"/>
</dbReference>
<sequence>MTTIAIPAQLVTRNFSNPPQLLTCSCSFNNTITAATKTLTTYSMTKTNLSTQFPGDSM</sequence>
<proteinExistence type="predicted"/>
<evidence type="ECO:0000313" key="1">
    <source>
        <dbReference type="EMBL" id="CAG7880791.1"/>
    </source>
</evidence>
<organism evidence="1 2">
    <name type="scientific">Brassica campestris</name>
    <name type="common">Field mustard</name>
    <dbReference type="NCBI Taxonomy" id="3711"/>
    <lineage>
        <taxon>Eukaryota</taxon>
        <taxon>Viridiplantae</taxon>
        <taxon>Streptophyta</taxon>
        <taxon>Embryophyta</taxon>
        <taxon>Tracheophyta</taxon>
        <taxon>Spermatophyta</taxon>
        <taxon>Magnoliopsida</taxon>
        <taxon>eudicotyledons</taxon>
        <taxon>Gunneridae</taxon>
        <taxon>Pentapetalae</taxon>
        <taxon>rosids</taxon>
        <taxon>malvids</taxon>
        <taxon>Brassicales</taxon>
        <taxon>Brassicaceae</taxon>
        <taxon>Brassiceae</taxon>
        <taxon>Brassica</taxon>
    </lineage>
</organism>